<dbReference type="RefSeq" id="WP_302120694.1">
    <property type="nucleotide sequence ID" value="NZ_SJPU01000011.1"/>
</dbReference>
<feature type="chain" id="PRO_5023129953" evidence="1">
    <location>
        <begin position="21"/>
        <end position="395"/>
    </location>
</feature>
<sequence>MKKLVLIAILVATMSAPVYSQAPRDGTFGSDLSFLQKHKQVVVLRSEDDDCQVAVVPDYQGRVMTSTANGPAGSSYGWINYDLIASGTWVEHINVLGGEDRFWMGPEGGQFSIFFKNGVDFTFENWFTPAAIDTEPFEVVNHDQTRVSFRKQIQLENYSEASFEIEVSRDISLLQRSVIESNLGIKLDPNTKSVGFQSVNDLKNTGPAAWKKESGLLSIWILGMFKPSDQTSIVIPYKDDLKLNSGYFGEVPKDRLMTTDNAVVFKGDGKYRSKIGLPPQNIVPVCGSYDAENSVLTIVQYTFGGDVDYVNSFWGLQDEPFAGDVVNSYNDGPLEDGSQLGPFYELESSSSAKALQPHQSIRHTHRTYHFEGSRDELEKIATNVLGVSLSEVAFP</sequence>
<dbReference type="AlphaFoldDB" id="A0A5C6B629"/>
<accession>A0A5C6B629</accession>
<evidence type="ECO:0000313" key="3">
    <source>
        <dbReference type="Proteomes" id="UP000319908"/>
    </source>
</evidence>
<evidence type="ECO:0000313" key="2">
    <source>
        <dbReference type="EMBL" id="TWU07408.1"/>
    </source>
</evidence>
<keyword evidence="1" id="KW-0732">Signal</keyword>
<name>A0A5C6B629_9BACT</name>
<dbReference type="Proteomes" id="UP000319908">
    <property type="component" value="Unassembled WGS sequence"/>
</dbReference>
<comment type="caution">
    <text evidence="2">The sequence shown here is derived from an EMBL/GenBank/DDBJ whole genome shotgun (WGS) entry which is preliminary data.</text>
</comment>
<feature type="signal peptide" evidence="1">
    <location>
        <begin position="1"/>
        <end position="20"/>
    </location>
</feature>
<dbReference type="EMBL" id="SJPU01000011">
    <property type="protein sequence ID" value="TWU07408.1"/>
    <property type="molecule type" value="Genomic_DNA"/>
</dbReference>
<evidence type="ECO:0000256" key="1">
    <source>
        <dbReference type="SAM" id="SignalP"/>
    </source>
</evidence>
<protein>
    <submittedName>
        <fullName evidence="2">Uncharacterized protein</fullName>
    </submittedName>
</protein>
<keyword evidence="3" id="KW-1185">Reference proteome</keyword>
<gene>
    <name evidence="2" type="ORF">Poly21_55860</name>
</gene>
<proteinExistence type="predicted"/>
<organism evidence="2 3">
    <name type="scientific">Allorhodopirellula heiligendammensis</name>
    <dbReference type="NCBI Taxonomy" id="2714739"/>
    <lineage>
        <taxon>Bacteria</taxon>
        <taxon>Pseudomonadati</taxon>
        <taxon>Planctomycetota</taxon>
        <taxon>Planctomycetia</taxon>
        <taxon>Pirellulales</taxon>
        <taxon>Pirellulaceae</taxon>
        <taxon>Allorhodopirellula</taxon>
    </lineage>
</organism>
<dbReference type="Pfam" id="PF20583">
    <property type="entry name" value="DUF6786"/>
    <property type="match status" value="1"/>
</dbReference>
<reference evidence="2 3" key="1">
    <citation type="journal article" date="2020" name="Antonie Van Leeuwenhoek">
        <title>Rhodopirellula heiligendammensis sp. nov., Rhodopirellula pilleata sp. nov., and Rhodopirellula solitaria sp. nov. isolated from natural or artificial marine surfaces in Northern Germany and California, USA, and emended description of the genus Rhodopirellula.</title>
        <authorList>
            <person name="Kallscheuer N."/>
            <person name="Wiegand S."/>
            <person name="Jogler M."/>
            <person name="Boedeker C."/>
            <person name="Peeters S.H."/>
            <person name="Rast P."/>
            <person name="Heuer A."/>
            <person name="Jetten M.S.M."/>
            <person name="Rohde M."/>
            <person name="Jogler C."/>
        </authorList>
    </citation>
    <scope>NUCLEOTIDE SEQUENCE [LARGE SCALE GENOMIC DNA]</scope>
    <source>
        <strain evidence="2 3">Poly21</strain>
    </source>
</reference>
<dbReference type="InterPro" id="IPR046713">
    <property type="entry name" value="DUF6786"/>
</dbReference>